<dbReference type="PROSITE" id="PS50878">
    <property type="entry name" value="RT_POL"/>
    <property type="match status" value="1"/>
</dbReference>
<accession>A0A1G1Y0W6</accession>
<dbReference type="Proteomes" id="UP000178240">
    <property type="component" value="Unassembled WGS sequence"/>
</dbReference>
<evidence type="ECO:0000313" key="2">
    <source>
        <dbReference type="EMBL" id="OGY45486.1"/>
    </source>
</evidence>
<dbReference type="EMBL" id="MHIE01000019">
    <property type="protein sequence ID" value="OGY45486.1"/>
    <property type="molecule type" value="Genomic_DNA"/>
</dbReference>
<protein>
    <recommendedName>
        <fullName evidence="1">Reverse transcriptase domain-containing protein</fullName>
    </recommendedName>
</protein>
<proteinExistence type="predicted"/>
<dbReference type="STRING" id="1797535.A2744_02245"/>
<evidence type="ECO:0000259" key="1">
    <source>
        <dbReference type="PROSITE" id="PS50878"/>
    </source>
</evidence>
<dbReference type="InterPro" id="IPR043502">
    <property type="entry name" value="DNA/RNA_pol_sf"/>
</dbReference>
<comment type="caution">
    <text evidence="2">The sequence shown here is derived from an EMBL/GenBank/DDBJ whole genome shotgun (WGS) entry which is preliminary data.</text>
</comment>
<organism evidence="2 3">
    <name type="scientific">Candidatus Buchananbacteria bacterium RIFCSPHIGHO2_01_FULL_44_11</name>
    <dbReference type="NCBI Taxonomy" id="1797535"/>
    <lineage>
        <taxon>Bacteria</taxon>
        <taxon>Candidatus Buchananiibacteriota</taxon>
    </lineage>
</organism>
<dbReference type="InterPro" id="IPR051083">
    <property type="entry name" value="GrpII_Intron_Splice-Mob/Def"/>
</dbReference>
<dbReference type="PANTHER" id="PTHR34047">
    <property type="entry name" value="NUCLEAR INTRON MATURASE 1, MITOCHONDRIAL-RELATED"/>
    <property type="match status" value="1"/>
</dbReference>
<dbReference type="CDD" id="cd01651">
    <property type="entry name" value="RT_G2_intron"/>
    <property type="match status" value="1"/>
</dbReference>
<reference evidence="2 3" key="1">
    <citation type="journal article" date="2016" name="Nat. Commun.">
        <title>Thousands of microbial genomes shed light on interconnected biogeochemical processes in an aquifer system.</title>
        <authorList>
            <person name="Anantharaman K."/>
            <person name="Brown C.T."/>
            <person name="Hug L.A."/>
            <person name="Sharon I."/>
            <person name="Castelle C.J."/>
            <person name="Probst A.J."/>
            <person name="Thomas B.C."/>
            <person name="Singh A."/>
            <person name="Wilkins M.J."/>
            <person name="Karaoz U."/>
            <person name="Brodie E.L."/>
            <person name="Williams K.H."/>
            <person name="Hubbard S.S."/>
            <person name="Banfield J.F."/>
        </authorList>
    </citation>
    <scope>NUCLEOTIDE SEQUENCE [LARGE SCALE GENOMIC DNA]</scope>
</reference>
<gene>
    <name evidence="2" type="ORF">A2744_02245</name>
</gene>
<dbReference type="SUPFAM" id="SSF56672">
    <property type="entry name" value="DNA/RNA polymerases"/>
    <property type="match status" value="1"/>
</dbReference>
<dbReference type="Pfam" id="PF00078">
    <property type="entry name" value="RVT_1"/>
    <property type="match status" value="1"/>
</dbReference>
<sequence length="337" mass="39736">MAYMGRLQFTNEYEDIISAENLLKAWKEFLCGKRSHKDVQQFELNLMANILTLYQDLANKTYQHSPYQAFNISDPKPRNIHKASVRDRLLHHAIYRILYPFFDKTFIADSYSCRLDKGTHKAISQFRNFAYKASFNHTRTVWVLKCDIKKFFASINQAVLFEIISCYISDVDIRWLIFKIVSSFNSTEKGRGLPLGNLTSQLLVNVYMNEFDQFVKHQLKVKYYIRYADDFVFLSDDKIWLQNTLLVVRNFLMDKLRLELHPDKLFIKTITSGVDFLGWVHFFDHRILRTATKRRMLRNVQMKEGNIDTVQSYLGLLSHGNAKKLVNRIRNIGGQLF</sequence>
<evidence type="ECO:0000313" key="3">
    <source>
        <dbReference type="Proteomes" id="UP000178240"/>
    </source>
</evidence>
<dbReference type="AlphaFoldDB" id="A0A1G1Y0W6"/>
<dbReference type="PANTHER" id="PTHR34047:SF8">
    <property type="entry name" value="PROTEIN YKFC"/>
    <property type="match status" value="1"/>
</dbReference>
<feature type="domain" description="Reverse transcriptase" evidence="1">
    <location>
        <begin position="61"/>
        <end position="281"/>
    </location>
</feature>
<name>A0A1G1Y0W6_9BACT</name>
<dbReference type="InterPro" id="IPR000477">
    <property type="entry name" value="RT_dom"/>
</dbReference>